<dbReference type="Pfam" id="PF13426">
    <property type="entry name" value="PAS_9"/>
    <property type="match status" value="1"/>
</dbReference>
<evidence type="ECO:0000313" key="11">
    <source>
        <dbReference type="Proteomes" id="UP001139089"/>
    </source>
</evidence>
<dbReference type="EC" id="2.7.13.3" evidence="2"/>
<evidence type="ECO:0000256" key="3">
    <source>
        <dbReference type="ARBA" id="ARBA00021740"/>
    </source>
</evidence>
<dbReference type="InterPro" id="IPR036890">
    <property type="entry name" value="HATPase_C_sf"/>
</dbReference>
<dbReference type="NCBIfam" id="TIGR00229">
    <property type="entry name" value="sensory_box"/>
    <property type="match status" value="2"/>
</dbReference>
<dbReference type="PROSITE" id="PS50112">
    <property type="entry name" value="PAS"/>
    <property type="match status" value="1"/>
</dbReference>
<dbReference type="InterPro" id="IPR013655">
    <property type="entry name" value="PAS_fold_3"/>
</dbReference>
<feature type="domain" description="PAS" evidence="9">
    <location>
        <begin position="16"/>
        <end position="87"/>
    </location>
</feature>
<dbReference type="RefSeq" id="WP_231813923.1">
    <property type="nucleotide sequence ID" value="NZ_JAJOZR010000005.1"/>
</dbReference>
<dbReference type="Gene3D" id="3.30.450.20">
    <property type="entry name" value="PAS domain"/>
    <property type="match status" value="2"/>
</dbReference>
<dbReference type="GO" id="GO:0005524">
    <property type="term" value="F:ATP binding"/>
    <property type="evidence" value="ECO:0007669"/>
    <property type="project" value="UniProtKB-KW"/>
</dbReference>
<dbReference type="GO" id="GO:0004673">
    <property type="term" value="F:protein histidine kinase activity"/>
    <property type="evidence" value="ECO:0007669"/>
    <property type="project" value="UniProtKB-EC"/>
</dbReference>
<protein>
    <recommendedName>
        <fullName evidence="3">Blue-light-activated histidine kinase</fullName>
        <ecNumber evidence="2">2.7.13.3</ecNumber>
    </recommendedName>
</protein>
<keyword evidence="5" id="KW-0808">Transferase</keyword>
<evidence type="ECO:0000256" key="8">
    <source>
        <dbReference type="ARBA" id="ARBA00022840"/>
    </source>
</evidence>
<evidence type="ECO:0000259" key="9">
    <source>
        <dbReference type="PROSITE" id="PS50112"/>
    </source>
</evidence>
<dbReference type="InterPro" id="IPR035965">
    <property type="entry name" value="PAS-like_dom_sf"/>
</dbReference>
<dbReference type="SMART" id="SM00091">
    <property type="entry name" value="PAS"/>
    <property type="match status" value="2"/>
</dbReference>
<name>A0A9X1NSV3_9HYPH</name>
<dbReference type="Pfam" id="PF07536">
    <property type="entry name" value="HWE_HK"/>
    <property type="match status" value="1"/>
</dbReference>
<keyword evidence="4" id="KW-0597">Phosphoprotein</keyword>
<evidence type="ECO:0000256" key="1">
    <source>
        <dbReference type="ARBA" id="ARBA00000085"/>
    </source>
</evidence>
<organism evidence="10 11">
    <name type="scientific">Rhizobium quercicola</name>
    <dbReference type="NCBI Taxonomy" id="2901226"/>
    <lineage>
        <taxon>Bacteria</taxon>
        <taxon>Pseudomonadati</taxon>
        <taxon>Pseudomonadota</taxon>
        <taxon>Alphaproteobacteria</taxon>
        <taxon>Hyphomicrobiales</taxon>
        <taxon>Rhizobiaceae</taxon>
        <taxon>Rhizobium/Agrobacterium group</taxon>
        <taxon>Rhizobium</taxon>
    </lineage>
</organism>
<dbReference type="PANTHER" id="PTHR41523:SF8">
    <property type="entry name" value="ETHYLENE RESPONSE SENSOR PROTEIN"/>
    <property type="match status" value="1"/>
</dbReference>
<keyword evidence="8" id="KW-0067">ATP-binding</keyword>
<dbReference type="Proteomes" id="UP001139089">
    <property type="component" value="Unassembled WGS sequence"/>
</dbReference>
<dbReference type="SUPFAM" id="SSF55874">
    <property type="entry name" value="ATPase domain of HSP90 chaperone/DNA topoisomerase II/histidine kinase"/>
    <property type="match status" value="1"/>
</dbReference>
<gene>
    <name evidence="10" type="ORF">LRX75_10015</name>
</gene>
<dbReference type="Gene3D" id="3.30.565.10">
    <property type="entry name" value="Histidine kinase-like ATPase, C-terminal domain"/>
    <property type="match status" value="1"/>
</dbReference>
<dbReference type="SMART" id="SM00911">
    <property type="entry name" value="HWE_HK"/>
    <property type="match status" value="1"/>
</dbReference>
<accession>A0A9X1NSV3</accession>
<evidence type="ECO:0000256" key="7">
    <source>
        <dbReference type="ARBA" id="ARBA00022777"/>
    </source>
</evidence>
<sequence>MISHDTPPSPLLAPKSDDLLRVVFESAVDFAIFSLDPEGRVTSWNTGAERVLGFTEADILGQSGEVIFTPEDRAAGVPALERAEATAHGRAEDERWQMRKDGTRFWASGLTMPLSDGSGFVRILRDRTEAHLAGQRLMENEERFRLLATTIPQLVFRCLADGSRLWGSPQWVDYSGLDQPQSLGLGWLNAVHPDDRAATLSAWQAAAGTGECYVEHRIRRASDGAYRWHQTRALPVLSAFGESTGDWIGTMTDIHALRAMKDRQDVLVAELQHRTRNLLAVVQSVASQTLRSSSSLESFGAEFSSRLRALSRVQGIAARAADTISLQDLIEGELRAHGTASRMEAVHAEGPPVTVPTPGVQALGLALHELATNAIKYGALSQETGVLRISWTLEDAAGERAVLLEWREEGVNMPGDDAPRRKGYGRELIERALPYQLNATTELQFLDHGIRCLIRVPLP</sequence>
<evidence type="ECO:0000256" key="6">
    <source>
        <dbReference type="ARBA" id="ARBA00022741"/>
    </source>
</evidence>
<dbReference type="Pfam" id="PF08447">
    <property type="entry name" value="PAS_3"/>
    <property type="match status" value="1"/>
</dbReference>
<dbReference type="InterPro" id="IPR011102">
    <property type="entry name" value="Sig_transdc_His_kinase_HWE"/>
</dbReference>
<proteinExistence type="predicted"/>
<keyword evidence="6" id="KW-0547">Nucleotide-binding</keyword>
<keyword evidence="7" id="KW-0418">Kinase</keyword>
<dbReference type="InterPro" id="IPR000014">
    <property type="entry name" value="PAS"/>
</dbReference>
<evidence type="ECO:0000256" key="2">
    <source>
        <dbReference type="ARBA" id="ARBA00012438"/>
    </source>
</evidence>
<evidence type="ECO:0000256" key="4">
    <source>
        <dbReference type="ARBA" id="ARBA00022553"/>
    </source>
</evidence>
<dbReference type="AlphaFoldDB" id="A0A9X1NSV3"/>
<dbReference type="EMBL" id="JAJOZR010000005">
    <property type="protein sequence ID" value="MCD7109381.1"/>
    <property type="molecule type" value="Genomic_DNA"/>
</dbReference>
<reference evidence="10" key="1">
    <citation type="submission" date="2021-12" db="EMBL/GenBank/DDBJ databases">
        <authorList>
            <person name="Li Y."/>
        </authorList>
    </citation>
    <scope>NUCLEOTIDE SEQUENCE</scope>
    <source>
        <strain evidence="10">DKSPLA3</strain>
    </source>
</reference>
<dbReference type="CDD" id="cd00130">
    <property type="entry name" value="PAS"/>
    <property type="match status" value="2"/>
</dbReference>
<dbReference type="FunFam" id="3.30.450.20:FF:000099">
    <property type="entry name" value="Sensory box sensor histidine kinase"/>
    <property type="match status" value="1"/>
</dbReference>
<evidence type="ECO:0000313" key="10">
    <source>
        <dbReference type="EMBL" id="MCD7109381.1"/>
    </source>
</evidence>
<keyword evidence="11" id="KW-1185">Reference proteome</keyword>
<dbReference type="PANTHER" id="PTHR41523">
    <property type="entry name" value="TWO-COMPONENT SYSTEM SENSOR PROTEIN"/>
    <property type="match status" value="1"/>
</dbReference>
<comment type="catalytic activity">
    <reaction evidence="1">
        <text>ATP + protein L-histidine = ADP + protein N-phospho-L-histidine.</text>
        <dbReference type="EC" id="2.7.13.3"/>
    </reaction>
</comment>
<dbReference type="SUPFAM" id="SSF55785">
    <property type="entry name" value="PYP-like sensor domain (PAS domain)"/>
    <property type="match status" value="2"/>
</dbReference>
<evidence type="ECO:0000256" key="5">
    <source>
        <dbReference type="ARBA" id="ARBA00022679"/>
    </source>
</evidence>
<comment type="caution">
    <text evidence="10">The sequence shown here is derived from an EMBL/GenBank/DDBJ whole genome shotgun (WGS) entry which is preliminary data.</text>
</comment>